<reference evidence="2" key="1">
    <citation type="submission" date="2020-09" db="EMBL/GenBank/DDBJ databases">
        <title>Desulfogranum mesoprofundum gen. nov., sp. nov., a novel mesophilic, sulfate-reducing chemolithoautotroph isolated from a deep-sea hydrothermal vent chimney in the Suiyo Seamount.</title>
        <authorList>
            <person name="Hashimoto Y."/>
            <person name="Nakagawa S."/>
        </authorList>
    </citation>
    <scope>NUCLEOTIDE SEQUENCE</scope>
    <source>
        <strain evidence="2">KT2</strain>
    </source>
</reference>
<organism evidence="2 3">
    <name type="scientific">Desulfomarina profundi</name>
    <dbReference type="NCBI Taxonomy" id="2772557"/>
    <lineage>
        <taxon>Bacteria</taxon>
        <taxon>Pseudomonadati</taxon>
        <taxon>Thermodesulfobacteriota</taxon>
        <taxon>Desulfobulbia</taxon>
        <taxon>Desulfobulbales</taxon>
        <taxon>Desulfobulbaceae</taxon>
        <taxon>Desulfomarina</taxon>
    </lineage>
</organism>
<gene>
    <name evidence="2" type="ORF">DGMP_26080</name>
</gene>
<dbReference type="Proteomes" id="UP000826725">
    <property type="component" value="Chromosome"/>
</dbReference>
<dbReference type="EMBL" id="AP024086">
    <property type="protein sequence ID" value="BCL61915.1"/>
    <property type="molecule type" value="Genomic_DNA"/>
</dbReference>
<evidence type="ECO:0000313" key="3">
    <source>
        <dbReference type="Proteomes" id="UP000826725"/>
    </source>
</evidence>
<accession>A0A8D5FJE9</accession>
<dbReference type="KEGG" id="dbk:DGMP_26080"/>
<sequence length="76" mass="9079">MSRKGNCWDNAVAESFFHTIKTQMIHHCTFHNVAEAEQTIFHYIEVYYNQQRKHSTNGYKAPAQYELEWWDARKAA</sequence>
<dbReference type="GO" id="GO:0015074">
    <property type="term" value="P:DNA integration"/>
    <property type="evidence" value="ECO:0007669"/>
    <property type="project" value="InterPro"/>
</dbReference>
<feature type="domain" description="Integrase catalytic" evidence="1">
    <location>
        <begin position="14"/>
        <end position="66"/>
    </location>
</feature>
<proteinExistence type="predicted"/>
<dbReference type="InterPro" id="IPR001584">
    <property type="entry name" value="Integrase_cat-core"/>
</dbReference>
<dbReference type="Pfam" id="PF13333">
    <property type="entry name" value="rve_2"/>
    <property type="match status" value="1"/>
</dbReference>
<dbReference type="PANTHER" id="PTHR46889">
    <property type="entry name" value="TRANSPOSASE INSF FOR INSERTION SEQUENCE IS3B-RELATED"/>
    <property type="match status" value="1"/>
</dbReference>
<dbReference type="PANTHER" id="PTHR46889:SF4">
    <property type="entry name" value="TRANSPOSASE INSO FOR INSERTION SEQUENCE ELEMENT IS911B-RELATED"/>
    <property type="match status" value="1"/>
</dbReference>
<keyword evidence="3" id="KW-1185">Reference proteome</keyword>
<protein>
    <recommendedName>
        <fullName evidence="1">Integrase catalytic domain-containing protein</fullName>
    </recommendedName>
</protein>
<evidence type="ECO:0000259" key="1">
    <source>
        <dbReference type="Pfam" id="PF13333"/>
    </source>
</evidence>
<evidence type="ECO:0000313" key="2">
    <source>
        <dbReference type="EMBL" id="BCL61915.1"/>
    </source>
</evidence>
<dbReference type="AlphaFoldDB" id="A0A8D5FJE9"/>
<dbReference type="InterPro" id="IPR050900">
    <property type="entry name" value="Transposase_IS3/IS150/IS904"/>
</dbReference>
<name>A0A8D5FJE9_9BACT</name>